<dbReference type="EMBL" id="JANRMS010000081">
    <property type="protein sequence ID" value="KAJ3547383.1"/>
    <property type="molecule type" value="Genomic_DNA"/>
</dbReference>
<evidence type="ECO:0000313" key="1">
    <source>
        <dbReference type="EMBL" id="KAJ3547383.1"/>
    </source>
</evidence>
<reference evidence="1" key="1">
    <citation type="submission" date="2022-08" db="EMBL/GenBank/DDBJ databases">
        <title>Genome Sequence of Fusarium decemcellulare.</title>
        <authorList>
            <person name="Buettner E."/>
        </authorList>
    </citation>
    <scope>NUCLEOTIDE SEQUENCE</scope>
    <source>
        <strain evidence="1">Babe19</strain>
    </source>
</reference>
<name>A0ACC1SVY5_9HYPO</name>
<sequence length="323" mass="36294">MHSILAVAAFYRRRDVTAYEVVSLTQKENALVHVRSKIGANSVEDYDESVVLAIMLCVFEVKDGSGPDWAKHLQGGLSILQTQVQKQGSHMWAGGVSWWANKFFGYLAVNSATENEMHPPALLETPEFWLSEGFEVGDIDGLMGCSSEAMAITASLLMTLHETSNLRDIVAMFLEERHFLPRAKILALTAEARRQATYILLYICVKGVPVHRLEVQARVVDCLMCITAVAQLMMADDSPVWGMTPLVWPLFVAGTSALQDEDRFQVVEVFKQLQTTKCLGNVARARNMVKTIWKQYDMETNVRHAELWRLYVDPNSNWPLSLA</sequence>
<keyword evidence="2" id="KW-1185">Reference proteome</keyword>
<protein>
    <submittedName>
        <fullName evidence="1">Uncharacterized protein</fullName>
    </submittedName>
</protein>
<gene>
    <name evidence="1" type="ORF">NM208_g1540</name>
</gene>
<accession>A0ACC1SVY5</accession>
<proteinExistence type="predicted"/>
<comment type="caution">
    <text evidence="1">The sequence shown here is derived from an EMBL/GenBank/DDBJ whole genome shotgun (WGS) entry which is preliminary data.</text>
</comment>
<evidence type="ECO:0000313" key="2">
    <source>
        <dbReference type="Proteomes" id="UP001148629"/>
    </source>
</evidence>
<dbReference type="Proteomes" id="UP001148629">
    <property type="component" value="Unassembled WGS sequence"/>
</dbReference>
<organism evidence="1 2">
    <name type="scientific">Fusarium decemcellulare</name>
    <dbReference type="NCBI Taxonomy" id="57161"/>
    <lineage>
        <taxon>Eukaryota</taxon>
        <taxon>Fungi</taxon>
        <taxon>Dikarya</taxon>
        <taxon>Ascomycota</taxon>
        <taxon>Pezizomycotina</taxon>
        <taxon>Sordariomycetes</taxon>
        <taxon>Hypocreomycetidae</taxon>
        <taxon>Hypocreales</taxon>
        <taxon>Nectriaceae</taxon>
        <taxon>Fusarium</taxon>
        <taxon>Fusarium decemcellulare species complex</taxon>
    </lineage>
</organism>